<dbReference type="STRING" id="454130.A0A0U4YY25"/>
<keyword evidence="3" id="KW-0812">Transmembrane</keyword>
<gene>
    <name evidence="4" type="ORF">ASPCAL01628</name>
</gene>
<reference evidence="5" key="1">
    <citation type="journal article" date="2016" name="Genome Announc.">
        <title>Draft genome sequences of fungus Aspergillus calidoustus.</title>
        <authorList>
            <person name="Horn F."/>
            <person name="Linde J."/>
            <person name="Mattern D.J."/>
            <person name="Walther G."/>
            <person name="Guthke R."/>
            <person name="Scherlach K."/>
            <person name="Martin K."/>
            <person name="Brakhage A.A."/>
            <person name="Petzke L."/>
            <person name="Valiante V."/>
        </authorList>
    </citation>
    <scope>NUCLEOTIDE SEQUENCE [LARGE SCALE GENOMIC DNA]</scope>
    <source>
        <strain evidence="5">SF006504</strain>
    </source>
</reference>
<comment type="similarity">
    <text evidence="1">Belongs to the ustYa family.</text>
</comment>
<evidence type="ECO:0000256" key="2">
    <source>
        <dbReference type="SAM" id="MobiDB-lite"/>
    </source>
</evidence>
<keyword evidence="3" id="KW-0472">Membrane</keyword>
<dbReference type="AlphaFoldDB" id="A0A0U4YY25"/>
<protein>
    <recommendedName>
        <fullName evidence="6">Tat pathway signal sequence</fullName>
    </recommendedName>
</protein>
<dbReference type="Proteomes" id="UP000054771">
    <property type="component" value="Unassembled WGS sequence"/>
</dbReference>
<dbReference type="InterPro" id="IPR021765">
    <property type="entry name" value="UstYa-like"/>
</dbReference>
<feature type="region of interest" description="Disordered" evidence="2">
    <location>
        <begin position="1"/>
        <end position="27"/>
    </location>
</feature>
<dbReference type="EMBL" id="CDMC01000001">
    <property type="protein sequence ID" value="CEL02053.1"/>
    <property type="molecule type" value="Genomic_DNA"/>
</dbReference>
<accession>A0A0U4YY25</accession>
<feature type="transmembrane region" description="Helical" evidence="3">
    <location>
        <begin position="50"/>
        <end position="72"/>
    </location>
</feature>
<sequence length="281" mass="32427">MESLRDEEGFDEKMRSVTPTDTEEVSESLLVEEDADWAHRDDKPRQRYGLWWTIALLLTIVLSGLPGMFVGYRSRDLDEVSPVLSHVPVKYHTQRFNGSLLKENVFRREAGPEVDAAWEALGVNYRPIRVPAHEAARSGIAHDQVQIREAYGGGYPANVEGLHHLHCLNLLRQSLYYNYEYYHTQGKGAFRNDDFIVKKHVSHCLDIIRQQLMCTIDTGVLGQVWLYPDHPSPFVDFNTEHRCKNFEDVRIWAERNQLPEKTPGDFLRPPRVGDRVFDAVP</sequence>
<dbReference type="Pfam" id="PF11807">
    <property type="entry name" value="UstYa"/>
    <property type="match status" value="1"/>
</dbReference>
<dbReference type="PANTHER" id="PTHR33365:SF13">
    <property type="entry name" value="TAT PATHWAY SIGNAL SEQUENCE"/>
    <property type="match status" value="1"/>
</dbReference>
<evidence type="ECO:0000256" key="1">
    <source>
        <dbReference type="ARBA" id="ARBA00035112"/>
    </source>
</evidence>
<evidence type="ECO:0000256" key="3">
    <source>
        <dbReference type="SAM" id="Phobius"/>
    </source>
</evidence>
<keyword evidence="3" id="KW-1133">Transmembrane helix</keyword>
<name>A0A0U4YY25_ASPCI</name>
<dbReference type="PANTHER" id="PTHR33365">
    <property type="entry name" value="YALI0B05434P"/>
    <property type="match status" value="1"/>
</dbReference>
<feature type="compositionally biased region" description="Basic and acidic residues" evidence="2">
    <location>
        <begin position="1"/>
        <end position="15"/>
    </location>
</feature>
<proteinExistence type="inferred from homology"/>
<dbReference type="OMA" id="NVEGFHH"/>
<dbReference type="GO" id="GO:0043386">
    <property type="term" value="P:mycotoxin biosynthetic process"/>
    <property type="evidence" value="ECO:0007669"/>
    <property type="project" value="InterPro"/>
</dbReference>
<dbReference type="OrthoDB" id="3687641at2759"/>
<organism evidence="4 5">
    <name type="scientific">Aspergillus calidoustus</name>
    <dbReference type="NCBI Taxonomy" id="454130"/>
    <lineage>
        <taxon>Eukaryota</taxon>
        <taxon>Fungi</taxon>
        <taxon>Dikarya</taxon>
        <taxon>Ascomycota</taxon>
        <taxon>Pezizomycotina</taxon>
        <taxon>Eurotiomycetes</taxon>
        <taxon>Eurotiomycetidae</taxon>
        <taxon>Eurotiales</taxon>
        <taxon>Aspergillaceae</taxon>
        <taxon>Aspergillus</taxon>
        <taxon>Aspergillus subgen. Nidulantes</taxon>
    </lineage>
</organism>
<keyword evidence="5" id="KW-1185">Reference proteome</keyword>
<evidence type="ECO:0008006" key="6">
    <source>
        <dbReference type="Google" id="ProtNLM"/>
    </source>
</evidence>
<evidence type="ECO:0000313" key="4">
    <source>
        <dbReference type="EMBL" id="CEL02053.1"/>
    </source>
</evidence>
<evidence type="ECO:0000313" key="5">
    <source>
        <dbReference type="Proteomes" id="UP000054771"/>
    </source>
</evidence>